<dbReference type="EMBL" id="JACIEI010000016">
    <property type="protein sequence ID" value="MBB3995534.1"/>
    <property type="molecule type" value="Genomic_DNA"/>
</dbReference>
<dbReference type="RefSeq" id="WP_184567537.1">
    <property type="nucleotide sequence ID" value="NZ_JACIEI010000016.1"/>
</dbReference>
<proteinExistence type="predicted"/>
<name>A0A7W6ED01_9RHOB</name>
<accession>A0A7W6ED01</accession>
<dbReference type="Proteomes" id="UP000530268">
    <property type="component" value="Unassembled WGS sequence"/>
</dbReference>
<sequence>MVQGNRNFVISWAMAEYLKLSPLPGAAKKLLLALIYFQENEREAWPTAEVYNGEWCWRYEGPGLQTHFATLDMFYDLGFAPSSKNSRFLNVPVEALITQTGLFDELKWHGGERRCLTWKFSGKAAVIMSDRERYALMHPEDIDACSAELDVPLLVQIYLTHKMKWPQFQLLHPDPMFLQEAHPGLLAAVGCSNVEVPDTRRYKAKLKKALEKWAKVKGYSFFVVFQQEGSRPGCTGINIRIRHSDTMWNDDQLGKQHPRDKLMVVRPEEKPAVRSETDVLMSEF</sequence>
<organism evidence="1 2">
    <name type="scientific">Sulfitobacter undariae</name>
    <dbReference type="NCBI Taxonomy" id="1563671"/>
    <lineage>
        <taxon>Bacteria</taxon>
        <taxon>Pseudomonadati</taxon>
        <taxon>Pseudomonadota</taxon>
        <taxon>Alphaproteobacteria</taxon>
        <taxon>Rhodobacterales</taxon>
        <taxon>Roseobacteraceae</taxon>
        <taxon>Sulfitobacter</taxon>
    </lineage>
</organism>
<reference evidence="1 2" key="1">
    <citation type="submission" date="2020-08" db="EMBL/GenBank/DDBJ databases">
        <title>Genomic Encyclopedia of Type Strains, Phase IV (KMG-IV): sequencing the most valuable type-strain genomes for metagenomic binning, comparative biology and taxonomic classification.</title>
        <authorList>
            <person name="Goeker M."/>
        </authorList>
    </citation>
    <scope>NUCLEOTIDE SEQUENCE [LARGE SCALE GENOMIC DNA]</scope>
    <source>
        <strain evidence="1 2">DSM 102234</strain>
    </source>
</reference>
<evidence type="ECO:0000313" key="1">
    <source>
        <dbReference type="EMBL" id="MBB3995534.1"/>
    </source>
</evidence>
<evidence type="ECO:0000313" key="2">
    <source>
        <dbReference type="Proteomes" id="UP000530268"/>
    </source>
</evidence>
<keyword evidence="2" id="KW-1185">Reference proteome</keyword>
<protein>
    <submittedName>
        <fullName evidence="1">Uncharacterized protein</fullName>
    </submittedName>
</protein>
<dbReference type="AlphaFoldDB" id="A0A7W6ED01"/>
<comment type="caution">
    <text evidence="1">The sequence shown here is derived from an EMBL/GenBank/DDBJ whole genome shotgun (WGS) entry which is preliminary data.</text>
</comment>
<gene>
    <name evidence="1" type="ORF">GGR95_003191</name>
</gene>